<feature type="compositionally biased region" description="Pro residues" evidence="1">
    <location>
        <begin position="187"/>
        <end position="205"/>
    </location>
</feature>
<accession>A0ABQ8N066</accession>
<gene>
    <name evidence="2" type="ORF">H4Q32_005231</name>
</gene>
<dbReference type="PANTHER" id="PTHR33166">
    <property type="entry name" value="GAG_P30 DOMAIN-CONTAINING PROTEIN"/>
    <property type="match status" value="1"/>
</dbReference>
<proteinExistence type="predicted"/>
<evidence type="ECO:0000313" key="2">
    <source>
        <dbReference type="EMBL" id="KAI2668498.1"/>
    </source>
</evidence>
<name>A0ABQ8N066_LABRO</name>
<dbReference type="InterPro" id="IPR050462">
    <property type="entry name" value="Retroviral_Gag-Pol_poly"/>
</dbReference>
<feature type="compositionally biased region" description="Basic and acidic residues" evidence="1">
    <location>
        <begin position="105"/>
        <end position="118"/>
    </location>
</feature>
<feature type="region of interest" description="Disordered" evidence="1">
    <location>
        <begin position="98"/>
        <end position="118"/>
    </location>
</feature>
<feature type="region of interest" description="Disordered" evidence="1">
    <location>
        <begin position="180"/>
        <end position="253"/>
    </location>
</feature>
<evidence type="ECO:0000256" key="1">
    <source>
        <dbReference type="SAM" id="MobiDB-lite"/>
    </source>
</evidence>
<dbReference type="Proteomes" id="UP000830375">
    <property type="component" value="Unassembled WGS sequence"/>
</dbReference>
<dbReference type="EMBL" id="JACTAM010000001">
    <property type="protein sequence ID" value="KAI2668498.1"/>
    <property type="molecule type" value="Genomic_DNA"/>
</dbReference>
<keyword evidence="3" id="KW-1185">Reference proteome</keyword>
<reference evidence="2 3" key="1">
    <citation type="submission" date="2022-01" db="EMBL/GenBank/DDBJ databases">
        <title>A high-quality chromosome-level genome assembly of rohu carp, Labeo rohita.</title>
        <authorList>
            <person name="Arick M.A. II"/>
            <person name="Hsu C.-Y."/>
            <person name="Magbanua Z."/>
            <person name="Pechanova O."/>
            <person name="Grover C."/>
            <person name="Miller E."/>
            <person name="Thrash A."/>
            <person name="Ezzel L."/>
            <person name="Alam S."/>
            <person name="Benzie J."/>
            <person name="Hamilton M."/>
            <person name="Karsi A."/>
            <person name="Lawrence M.L."/>
            <person name="Peterson D.G."/>
        </authorList>
    </citation>
    <scope>NUCLEOTIDE SEQUENCE [LARGE SCALE GENOMIC DNA]</scope>
    <source>
        <strain evidence="3">BAU-BD-2019</strain>
        <tissue evidence="2">Blood</tissue>
    </source>
</reference>
<organism evidence="2 3">
    <name type="scientific">Labeo rohita</name>
    <name type="common">Indian major carp</name>
    <name type="synonym">Cyprinus rohita</name>
    <dbReference type="NCBI Taxonomy" id="84645"/>
    <lineage>
        <taxon>Eukaryota</taxon>
        <taxon>Metazoa</taxon>
        <taxon>Chordata</taxon>
        <taxon>Craniata</taxon>
        <taxon>Vertebrata</taxon>
        <taxon>Euteleostomi</taxon>
        <taxon>Actinopterygii</taxon>
        <taxon>Neopterygii</taxon>
        <taxon>Teleostei</taxon>
        <taxon>Ostariophysi</taxon>
        <taxon>Cypriniformes</taxon>
        <taxon>Cyprinidae</taxon>
        <taxon>Labeoninae</taxon>
        <taxon>Labeonini</taxon>
        <taxon>Labeo</taxon>
    </lineage>
</organism>
<sequence length="607" mass="69881">MGKSQSKIGKYDTPTFAQMRKSAGEKCMLDIEKLIKYHEFPREGTLSVAKLKAVKKLVEEGSDMPRRCCARHVCKECEATVNCWLREAERRERKALQKAMAGSKIKPEEKQTENEKNGEKINEMLKELMISEDKIREIKEGKALALITCTNLSDVSVSEHVPPPYHHYPMAELQALRVDPDLDCSPPRKPTAPPSPSPPPPPPPRAAAAAAAAQWVTQPTAPEERVPVTRPKSLKLQRKRAREDRLNEEEEDYADVPETPLFDNKDEEEELMMRRTPQMKRKRTLTRLTVKREERNITAPMIEVSGPDGPMMVFRPWTALEAREAMAHLPDVSEGGVKMSTELVRFCEEFSPTMTELRRFLLSKLGPSNWYKISNRMPADDHRRKCSDWNDDDNDGYRRAVEMVARVIKETFPTQVDMSKISRCRQGKDETVDDYYCRLHEVFNKFSGLTEPARRGEEPDTWESHLRNAFLDGLQPEITEKVKVSCIEWREGRLATVLIHARHADGLLREKREKKQAKSDSDLRLSLSKIAMGAARYEPRREKRENGGKRRSEKGPARDWRNSRKWSCWICETDDHDMRSCSKCCVCKKDGHWAKHCPEAKKEDKSD</sequence>
<evidence type="ECO:0000313" key="3">
    <source>
        <dbReference type="Proteomes" id="UP000830375"/>
    </source>
</evidence>
<feature type="compositionally biased region" description="Basic and acidic residues" evidence="1">
    <location>
        <begin position="537"/>
        <end position="559"/>
    </location>
</feature>
<feature type="compositionally biased region" description="Low complexity" evidence="1">
    <location>
        <begin position="206"/>
        <end position="221"/>
    </location>
</feature>
<feature type="region of interest" description="Disordered" evidence="1">
    <location>
        <begin position="536"/>
        <end position="559"/>
    </location>
</feature>
<comment type="caution">
    <text evidence="2">The sequence shown here is derived from an EMBL/GenBank/DDBJ whole genome shotgun (WGS) entry which is preliminary data.</text>
</comment>
<protein>
    <submittedName>
        <fullName evidence="2">Cysteine and tyrosine-rich protein 1</fullName>
    </submittedName>
</protein>